<keyword evidence="1" id="KW-0732">Signal</keyword>
<protein>
    <recommendedName>
        <fullName evidence="4">Lipoprotein</fullName>
    </recommendedName>
</protein>
<keyword evidence="3" id="KW-1185">Reference proteome</keyword>
<evidence type="ECO:0008006" key="4">
    <source>
        <dbReference type="Google" id="ProtNLM"/>
    </source>
</evidence>
<evidence type="ECO:0000256" key="1">
    <source>
        <dbReference type="SAM" id="SignalP"/>
    </source>
</evidence>
<feature type="chain" id="PRO_5047130462" description="Lipoprotein" evidence="1">
    <location>
        <begin position="23"/>
        <end position="197"/>
    </location>
</feature>
<reference evidence="2 3" key="1">
    <citation type="submission" date="2020-06" db="EMBL/GenBank/DDBJ databases">
        <title>Frischella cerana isolated from Apis cerana gut homogenate.</title>
        <authorList>
            <person name="Wolter L.A."/>
            <person name="Suenami S."/>
            <person name="Miyazaki R."/>
        </authorList>
    </citation>
    <scope>NUCLEOTIDE SEQUENCE [LARGE SCALE GENOMIC DNA]</scope>
    <source>
        <strain evidence="2 3">Ac13</strain>
    </source>
</reference>
<proteinExistence type="predicted"/>
<comment type="caution">
    <text evidence="2">The sequence shown here is derived from an EMBL/GenBank/DDBJ whole genome shotgun (WGS) entry which is preliminary data.</text>
</comment>
<accession>A0ABR7QX07</accession>
<evidence type="ECO:0000313" key="3">
    <source>
        <dbReference type="Proteomes" id="UP000651208"/>
    </source>
</evidence>
<organism evidence="2 3">
    <name type="scientific">Frischella japonica</name>
    <dbReference type="NCBI Taxonomy" id="2741544"/>
    <lineage>
        <taxon>Bacteria</taxon>
        <taxon>Pseudomonadati</taxon>
        <taxon>Pseudomonadota</taxon>
        <taxon>Gammaproteobacteria</taxon>
        <taxon>Orbales</taxon>
        <taxon>Orbaceae</taxon>
        <taxon>Frischella</taxon>
    </lineage>
</organism>
<gene>
    <name evidence="2" type="ORF">FcAc13_05500</name>
</gene>
<dbReference type="Proteomes" id="UP000651208">
    <property type="component" value="Unassembled WGS sequence"/>
</dbReference>
<name>A0ABR7QX07_9GAMM</name>
<sequence>MKNFLIAVPALMLLSACTPTRMSELNNINGLQYGVGSFGAEIIESYTVTRNQTSSNNILSMCVRNSIDNHAVVLQDNANSFVGASGTYYNINKQYVVNGGANIQQQLPNGIVAQGVTYYSSMLIGYAVKYQLTVRQNNNNISYTFNNIQQAQQNTGSMNNYGFSQIFTDKWSASGATSVVKKLDEEVDKIDSCLASY</sequence>
<dbReference type="PROSITE" id="PS51257">
    <property type="entry name" value="PROKAR_LIPOPROTEIN"/>
    <property type="match status" value="1"/>
</dbReference>
<evidence type="ECO:0000313" key="2">
    <source>
        <dbReference type="EMBL" id="MBC9130763.1"/>
    </source>
</evidence>
<dbReference type="EMBL" id="JABURY010000013">
    <property type="protein sequence ID" value="MBC9130763.1"/>
    <property type="molecule type" value="Genomic_DNA"/>
</dbReference>
<dbReference type="RefSeq" id="WP_187755210.1">
    <property type="nucleotide sequence ID" value="NZ_JABURY010000013.1"/>
</dbReference>
<feature type="signal peptide" evidence="1">
    <location>
        <begin position="1"/>
        <end position="22"/>
    </location>
</feature>